<dbReference type="CDD" id="cd01949">
    <property type="entry name" value="GGDEF"/>
    <property type="match status" value="1"/>
</dbReference>
<evidence type="ECO:0000259" key="2">
    <source>
        <dbReference type="PROSITE" id="PS50887"/>
    </source>
</evidence>
<dbReference type="SUPFAM" id="SSF55073">
    <property type="entry name" value="Nucleotide cyclase"/>
    <property type="match status" value="1"/>
</dbReference>
<dbReference type="Gene3D" id="3.30.70.270">
    <property type="match status" value="1"/>
</dbReference>
<feature type="transmembrane region" description="Helical" evidence="1">
    <location>
        <begin position="49"/>
        <end position="71"/>
    </location>
</feature>
<evidence type="ECO:0000256" key="1">
    <source>
        <dbReference type="SAM" id="Phobius"/>
    </source>
</evidence>
<organism evidence="3 4">
    <name type="scientific">Thermodesulfitimonas autotrophica</name>
    <dbReference type="NCBI Taxonomy" id="1894989"/>
    <lineage>
        <taxon>Bacteria</taxon>
        <taxon>Bacillati</taxon>
        <taxon>Bacillota</taxon>
        <taxon>Clostridia</taxon>
        <taxon>Thermoanaerobacterales</taxon>
        <taxon>Thermoanaerobacteraceae</taxon>
        <taxon>Thermodesulfitimonas</taxon>
    </lineage>
</organism>
<dbReference type="InterPro" id="IPR043128">
    <property type="entry name" value="Rev_trsase/Diguanyl_cyclase"/>
</dbReference>
<keyword evidence="1" id="KW-1133">Transmembrane helix</keyword>
<dbReference type="GO" id="GO:0043709">
    <property type="term" value="P:cell adhesion involved in single-species biofilm formation"/>
    <property type="evidence" value="ECO:0007669"/>
    <property type="project" value="TreeGrafter"/>
</dbReference>
<dbReference type="InterPro" id="IPR000160">
    <property type="entry name" value="GGDEF_dom"/>
</dbReference>
<sequence length="270" mass="29298">MTCGFRAAAVTIAFWLVPLALRVFAGGLGCNEEVWVVHLVPAALLAYRWGVRGALAAALVTIVTISAASLSMKDAGDLPVMGLIVGVALFTGLLFERKQNKEAELCETVNELEQLVITDPLTGVYNRRYLFERLQAEVARGRRYNIPVSVVMLDLDGFKAYNDKYGHLAGDVLLQNVAKAIRKALRQEDVVVRYGGDEFAVILTGADARSAMITAERLRNTVKSTGVSMSLGVVTYPQDGTTAEELLRRADCYLLAAKAAGKDRVYALQG</sequence>
<dbReference type="GO" id="GO:0005886">
    <property type="term" value="C:plasma membrane"/>
    <property type="evidence" value="ECO:0007669"/>
    <property type="project" value="TreeGrafter"/>
</dbReference>
<dbReference type="FunFam" id="3.30.70.270:FF:000001">
    <property type="entry name" value="Diguanylate cyclase domain protein"/>
    <property type="match status" value="1"/>
</dbReference>
<gene>
    <name evidence="3" type="ORF">EDD75_0557</name>
</gene>
<evidence type="ECO:0000313" key="4">
    <source>
        <dbReference type="Proteomes" id="UP000282654"/>
    </source>
</evidence>
<comment type="caution">
    <text evidence="3">The sequence shown here is derived from an EMBL/GenBank/DDBJ whole genome shotgun (WGS) entry which is preliminary data.</text>
</comment>
<dbReference type="GO" id="GO:0052621">
    <property type="term" value="F:diguanylate cyclase activity"/>
    <property type="evidence" value="ECO:0007669"/>
    <property type="project" value="TreeGrafter"/>
</dbReference>
<dbReference type="InterPro" id="IPR029787">
    <property type="entry name" value="Nucleotide_cyclase"/>
</dbReference>
<dbReference type="PANTHER" id="PTHR45138:SF9">
    <property type="entry name" value="DIGUANYLATE CYCLASE DGCM-RELATED"/>
    <property type="match status" value="1"/>
</dbReference>
<proteinExistence type="predicted"/>
<name>A0A3N5AXR1_9THEO</name>
<dbReference type="AlphaFoldDB" id="A0A3N5AXR1"/>
<accession>A0A3N5AXR1</accession>
<keyword evidence="4" id="KW-1185">Reference proteome</keyword>
<dbReference type="Proteomes" id="UP000282654">
    <property type="component" value="Unassembled WGS sequence"/>
</dbReference>
<keyword evidence="1" id="KW-0472">Membrane</keyword>
<feature type="transmembrane region" description="Helical" evidence="1">
    <location>
        <begin position="78"/>
        <end position="95"/>
    </location>
</feature>
<dbReference type="EMBL" id="RKRE01000001">
    <property type="protein sequence ID" value="RPF49737.1"/>
    <property type="molecule type" value="Genomic_DNA"/>
</dbReference>
<feature type="domain" description="GGDEF" evidence="2">
    <location>
        <begin position="146"/>
        <end position="270"/>
    </location>
</feature>
<dbReference type="NCBIfam" id="TIGR00254">
    <property type="entry name" value="GGDEF"/>
    <property type="match status" value="1"/>
</dbReference>
<dbReference type="PROSITE" id="PS50887">
    <property type="entry name" value="GGDEF"/>
    <property type="match status" value="1"/>
</dbReference>
<evidence type="ECO:0000313" key="3">
    <source>
        <dbReference type="EMBL" id="RPF49737.1"/>
    </source>
</evidence>
<protein>
    <submittedName>
        <fullName evidence="3">Diguanylate cyclase (GGDEF)-like protein</fullName>
    </submittedName>
</protein>
<dbReference type="SMART" id="SM00267">
    <property type="entry name" value="GGDEF"/>
    <property type="match status" value="1"/>
</dbReference>
<dbReference type="PANTHER" id="PTHR45138">
    <property type="entry name" value="REGULATORY COMPONENTS OF SENSORY TRANSDUCTION SYSTEM"/>
    <property type="match status" value="1"/>
</dbReference>
<dbReference type="GO" id="GO:1902201">
    <property type="term" value="P:negative regulation of bacterial-type flagellum-dependent cell motility"/>
    <property type="evidence" value="ECO:0007669"/>
    <property type="project" value="TreeGrafter"/>
</dbReference>
<dbReference type="OrthoDB" id="9783388at2"/>
<keyword evidence="1" id="KW-0812">Transmembrane</keyword>
<dbReference type="Pfam" id="PF00990">
    <property type="entry name" value="GGDEF"/>
    <property type="match status" value="1"/>
</dbReference>
<reference evidence="3 4" key="1">
    <citation type="submission" date="2018-11" db="EMBL/GenBank/DDBJ databases">
        <title>Genomic Encyclopedia of Type Strains, Phase IV (KMG-IV): sequencing the most valuable type-strain genomes for metagenomic binning, comparative biology and taxonomic classification.</title>
        <authorList>
            <person name="Goeker M."/>
        </authorList>
    </citation>
    <scope>NUCLEOTIDE SEQUENCE [LARGE SCALE GENOMIC DNA]</scope>
    <source>
        <strain evidence="3 4">DSM 102936</strain>
    </source>
</reference>
<dbReference type="RefSeq" id="WP_123927668.1">
    <property type="nucleotide sequence ID" value="NZ_RKRE01000001.1"/>
</dbReference>
<dbReference type="InterPro" id="IPR050469">
    <property type="entry name" value="Diguanylate_Cyclase"/>
</dbReference>